<protein>
    <submittedName>
        <fullName evidence="1">Sox transcription factor</fullName>
    </submittedName>
</protein>
<gene>
    <name evidence="1" type="ORF">MML48_2g00002997</name>
</gene>
<organism evidence="1 2">
    <name type="scientific">Holotrichia oblita</name>
    <name type="common">Chafer beetle</name>
    <dbReference type="NCBI Taxonomy" id="644536"/>
    <lineage>
        <taxon>Eukaryota</taxon>
        <taxon>Metazoa</taxon>
        <taxon>Ecdysozoa</taxon>
        <taxon>Arthropoda</taxon>
        <taxon>Hexapoda</taxon>
        <taxon>Insecta</taxon>
        <taxon>Pterygota</taxon>
        <taxon>Neoptera</taxon>
        <taxon>Endopterygota</taxon>
        <taxon>Coleoptera</taxon>
        <taxon>Polyphaga</taxon>
        <taxon>Scarabaeiformia</taxon>
        <taxon>Scarabaeidae</taxon>
        <taxon>Melolonthinae</taxon>
        <taxon>Holotrichia</taxon>
    </lineage>
</organism>
<comment type="caution">
    <text evidence="1">The sequence shown here is derived from an EMBL/GenBank/DDBJ whole genome shotgun (WGS) entry which is preliminary data.</text>
</comment>
<accession>A0ACB9TLP4</accession>
<sequence length="207" mass="22415">MNEDIDGLEESNISNEILITNSIGMNVTLPLASSLESVSESQETVICLDCTSQKNASCVLCSLQASILSNRDECHSGQKKAGEKMVLSAAKKLPPLKIGDCVLLPVEKIDRGPSDMQNLICVIVAHKNGVFQLGSSVGKIKGWYNRADIVAVDCQFLNVENVPDKYISVREAISGVSCVMDKDILSAPASHQRNNVKQIVVCVLRKK</sequence>
<evidence type="ECO:0000313" key="2">
    <source>
        <dbReference type="Proteomes" id="UP001056778"/>
    </source>
</evidence>
<reference evidence="1" key="1">
    <citation type="submission" date="2022-04" db="EMBL/GenBank/DDBJ databases">
        <title>Chromosome-scale genome assembly of Holotrichia oblita Faldermann.</title>
        <authorList>
            <person name="Rongchong L."/>
        </authorList>
    </citation>
    <scope>NUCLEOTIDE SEQUENCE</scope>
    <source>
        <strain evidence="1">81SQS9</strain>
    </source>
</reference>
<name>A0ACB9TLP4_HOLOL</name>
<dbReference type="EMBL" id="CM043016">
    <property type="protein sequence ID" value="KAI4467739.1"/>
    <property type="molecule type" value="Genomic_DNA"/>
</dbReference>
<evidence type="ECO:0000313" key="1">
    <source>
        <dbReference type="EMBL" id="KAI4467739.1"/>
    </source>
</evidence>
<dbReference type="Proteomes" id="UP001056778">
    <property type="component" value="Chromosome 2"/>
</dbReference>
<proteinExistence type="predicted"/>
<keyword evidence="2" id="KW-1185">Reference proteome</keyword>